<evidence type="ECO:0000313" key="2">
    <source>
        <dbReference type="EMBL" id="KGJ89806.1"/>
    </source>
</evidence>
<dbReference type="AlphaFoldDB" id="A0A099KHH2"/>
<sequence>MTNTTNEIEELEKEIAELMNETRAIVAKALNEADVIKNEIVKVERDRLAVSFNEKKDIISLTACTLTSPLIKDSHYVNQNK</sequence>
<comment type="caution">
    <text evidence="2">The sequence shown here is derived from an EMBL/GenBank/DDBJ whole genome shotgun (WGS) entry which is preliminary data.</text>
</comment>
<dbReference type="Proteomes" id="UP000029868">
    <property type="component" value="Unassembled WGS sequence"/>
</dbReference>
<evidence type="ECO:0000313" key="3">
    <source>
        <dbReference type="Proteomes" id="UP000029868"/>
    </source>
</evidence>
<dbReference type="RefSeq" id="WP_033083841.1">
    <property type="nucleotide sequence ID" value="NZ_JQEC01000054.1"/>
</dbReference>
<proteinExistence type="predicted"/>
<organism evidence="2 3">
    <name type="scientific">Colwellia psychrerythraea</name>
    <name type="common">Vibrio psychroerythus</name>
    <dbReference type="NCBI Taxonomy" id="28229"/>
    <lineage>
        <taxon>Bacteria</taxon>
        <taxon>Pseudomonadati</taxon>
        <taxon>Pseudomonadota</taxon>
        <taxon>Gammaproteobacteria</taxon>
        <taxon>Alteromonadales</taxon>
        <taxon>Colwelliaceae</taxon>
        <taxon>Colwellia</taxon>
    </lineage>
</organism>
<name>A0A099KHH2_COLPS</name>
<dbReference type="PATRIC" id="fig|28229.3.peg.3899"/>
<dbReference type="EMBL" id="JQEC01000054">
    <property type="protein sequence ID" value="KGJ89806.1"/>
    <property type="molecule type" value="Genomic_DNA"/>
</dbReference>
<accession>A0A099KHH2</accession>
<protein>
    <submittedName>
        <fullName evidence="2">Uncharacterized protein</fullName>
    </submittedName>
</protein>
<reference evidence="2 3" key="1">
    <citation type="submission" date="2014-08" db="EMBL/GenBank/DDBJ databases">
        <title>Genomic and Phenotypic Diversity of Colwellia psychrerythraea strains from Disparate Marine Basins.</title>
        <authorList>
            <person name="Techtmann S.M."/>
            <person name="Stelling S.C."/>
            <person name="Utturkar S.M."/>
            <person name="Alshibli N."/>
            <person name="Harris A."/>
            <person name="Brown S.D."/>
            <person name="Hazen T.C."/>
        </authorList>
    </citation>
    <scope>NUCLEOTIDE SEQUENCE [LARGE SCALE GENOMIC DNA]</scope>
    <source>
        <strain evidence="2 3">GAB14E</strain>
    </source>
</reference>
<gene>
    <name evidence="2" type="ORF">GAB14E_3967</name>
</gene>
<keyword evidence="1" id="KW-0175">Coiled coil</keyword>
<feature type="coiled-coil region" evidence="1">
    <location>
        <begin position="1"/>
        <end position="46"/>
    </location>
</feature>
<evidence type="ECO:0000256" key="1">
    <source>
        <dbReference type="SAM" id="Coils"/>
    </source>
</evidence>